<dbReference type="Gene3D" id="1.20.5.1700">
    <property type="match status" value="1"/>
</dbReference>
<evidence type="ECO:0000313" key="3">
    <source>
        <dbReference type="EMBL" id="MBA4652856.1"/>
    </source>
</evidence>
<keyword evidence="1" id="KW-0175">Coiled coil</keyword>
<dbReference type="AlphaFoldDB" id="A0A7C8ZWK0"/>
<dbReference type="EMBL" id="GISG01176479">
    <property type="protein sequence ID" value="MBA4652856.1"/>
    <property type="molecule type" value="Transcribed_RNA"/>
</dbReference>
<sequence>MSAEEGDVGGMVETEVKDEPKMTEQLTEANGNEVHIKENGLCNDDDEIGPDATHDQLIQMITELKFQNEYFKSQIKGLQMPNSLNLEVQREDGIKQLQEKIESLNKELQEEKQTRSAAEVALKHLRESYSEADARAQELSSKLAESRSLDSNL</sequence>
<feature type="region of interest" description="Disordered" evidence="2">
    <location>
        <begin position="1"/>
        <end position="50"/>
    </location>
</feature>
<organism evidence="3">
    <name type="scientific">Opuntia streptacantha</name>
    <name type="common">Prickly pear cactus</name>
    <name type="synonym">Opuntia cardona</name>
    <dbReference type="NCBI Taxonomy" id="393608"/>
    <lineage>
        <taxon>Eukaryota</taxon>
        <taxon>Viridiplantae</taxon>
        <taxon>Streptophyta</taxon>
        <taxon>Embryophyta</taxon>
        <taxon>Tracheophyta</taxon>
        <taxon>Spermatophyta</taxon>
        <taxon>Magnoliopsida</taxon>
        <taxon>eudicotyledons</taxon>
        <taxon>Gunneridae</taxon>
        <taxon>Pentapetalae</taxon>
        <taxon>Caryophyllales</taxon>
        <taxon>Cactineae</taxon>
        <taxon>Cactaceae</taxon>
        <taxon>Opuntioideae</taxon>
        <taxon>Opuntia</taxon>
    </lineage>
</organism>
<reference evidence="3" key="1">
    <citation type="journal article" date="2013" name="J. Plant Res.">
        <title>Effect of fungi and light on seed germination of three Opuntia species from semiarid lands of central Mexico.</title>
        <authorList>
            <person name="Delgado-Sanchez P."/>
            <person name="Jimenez-Bremont J.F."/>
            <person name="Guerrero-Gonzalez Mde L."/>
            <person name="Flores J."/>
        </authorList>
    </citation>
    <scope>NUCLEOTIDE SEQUENCE</scope>
    <source>
        <tissue evidence="3">Cladode</tissue>
    </source>
</reference>
<protein>
    <submittedName>
        <fullName evidence="3">Uncharacterized protein</fullName>
    </submittedName>
</protein>
<evidence type="ECO:0000256" key="1">
    <source>
        <dbReference type="SAM" id="Coils"/>
    </source>
</evidence>
<evidence type="ECO:0000256" key="2">
    <source>
        <dbReference type="SAM" id="MobiDB-lite"/>
    </source>
</evidence>
<feature type="coiled-coil region" evidence="1">
    <location>
        <begin position="87"/>
        <end position="142"/>
    </location>
</feature>
<accession>A0A7C8ZWK0</accession>
<proteinExistence type="predicted"/>
<reference evidence="3" key="2">
    <citation type="submission" date="2020-07" db="EMBL/GenBank/DDBJ databases">
        <authorList>
            <person name="Vera ALvarez R."/>
            <person name="Arias-Moreno D.M."/>
            <person name="Jimenez-Jacinto V."/>
            <person name="Jimenez-Bremont J.F."/>
            <person name="Swaminathan K."/>
            <person name="Moose S.P."/>
            <person name="Guerrero-Gonzalez M.L."/>
            <person name="Marino-Ramirez L."/>
            <person name="Landsman D."/>
            <person name="Rodriguez-Kessler M."/>
            <person name="Delgado-Sanchez P."/>
        </authorList>
    </citation>
    <scope>NUCLEOTIDE SEQUENCE</scope>
    <source>
        <tissue evidence="3">Cladode</tissue>
    </source>
</reference>
<name>A0A7C8ZWK0_OPUST</name>